<evidence type="ECO:0000256" key="1">
    <source>
        <dbReference type="SAM" id="MobiDB-lite"/>
    </source>
</evidence>
<dbReference type="PhylomeDB" id="D7EJB3"/>
<feature type="compositionally biased region" description="Basic and acidic residues" evidence="1">
    <location>
        <begin position="129"/>
        <end position="152"/>
    </location>
</feature>
<organism evidence="2 3">
    <name type="scientific">Tribolium castaneum</name>
    <name type="common">Red flour beetle</name>
    <dbReference type="NCBI Taxonomy" id="7070"/>
    <lineage>
        <taxon>Eukaryota</taxon>
        <taxon>Metazoa</taxon>
        <taxon>Ecdysozoa</taxon>
        <taxon>Arthropoda</taxon>
        <taxon>Hexapoda</taxon>
        <taxon>Insecta</taxon>
        <taxon>Pterygota</taxon>
        <taxon>Neoptera</taxon>
        <taxon>Endopterygota</taxon>
        <taxon>Coleoptera</taxon>
        <taxon>Polyphaga</taxon>
        <taxon>Cucujiformia</taxon>
        <taxon>Tenebrionidae</taxon>
        <taxon>Tenebrionidae incertae sedis</taxon>
        <taxon>Tribolium</taxon>
    </lineage>
</organism>
<reference evidence="2 3" key="2">
    <citation type="journal article" date="2010" name="Nucleic Acids Res.">
        <title>BeetleBase in 2010: revisions to provide comprehensive genomic information for Tribolium castaneum.</title>
        <authorList>
            <person name="Kim H.S."/>
            <person name="Murphy T."/>
            <person name="Xia J."/>
            <person name="Caragea D."/>
            <person name="Park Y."/>
            <person name="Beeman R.W."/>
            <person name="Lorenzen M.D."/>
            <person name="Butcher S."/>
            <person name="Manak J.R."/>
            <person name="Brown S.J."/>
        </authorList>
    </citation>
    <scope>NUCLEOTIDE SEQUENCE [LARGE SCALE GENOMIC DNA]</scope>
    <source>
        <strain evidence="2 3">Georgia GA2</strain>
    </source>
</reference>
<evidence type="ECO:0000313" key="3">
    <source>
        <dbReference type="Proteomes" id="UP000007266"/>
    </source>
</evidence>
<dbReference type="EMBL" id="KQ971889">
    <property type="protein sequence ID" value="EFA12626.1"/>
    <property type="molecule type" value="Genomic_DNA"/>
</dbReference>
<gene>
    <name evidence="2" type="primary">GLEAN_10259</name>
    <name evidence="2" type="ORF">TcasGA2_TC010259</name>
</gene>
<feature type="region of interest" description="Disordered" evidence="1">
    <location>
        <begin position="126"/>
        <end position="152"/>
    </location>
</feature>
<name>D7EJB3_TRICA</name>
<dbReference type="InParanoid" id="D7EJB3"/>
<sequence>MAKFVEAQDELEAKMKKVLTKCHIRGNRAANEDIKSYYFELVSLQQEIDPNMSDESFIAQFEDGLLPSLAETFYMFSNPNMSGQDLKDLVFRISGIKIKTFFNNLASESAFFFASNQERGRSWVSNGARAKETTQQKKEQSRLLHTRTRDGRPKCFNSNQAILRQRVVRGKQKR</sequence>
<dbReference type="HOGENOM" id="CLU_1542093_0_0_1"/>
<keyword evidence="3" id="KW-1185">Reference proteome</keyword>
<accession>D7EJB3</accession>
<protein>
    <submittedName>
        <fullName evidence="2">Uncharacterized protein</fullName>
    </submittedName>
</protein>
<dbReference type="Proteomes" id="UP000007266">
    <property type="component" value="Unassembled WGS sequence"/>
</dbReference>
<reference evidence="2 3" key="1">
    <citation type="journal article" date="2008" name="Nature">
        <title>The genome of the model beetle and pest Tribolium castaneum.</title>
        <authorList>
            <consortium name="Tribolium Genome Sequencing Consortium"/>
            <person name="Richards S."/>
            <person name="Gibbs R.A."/>
            <person name="Weinstock G.M."/>
            <person name="Brown S.J."/>
            <person name="Denell R."/>
            <person name="Beeman R.W."/>
            <person name="Gibbs R."/>
            <person name="Beeman R.W."/>
            <person name="Brown S.J."/>
            <person name="Bucher G."/>
            <person name="Friedrich M."/>
            <person name="Grimmelikhuijzen C.J."/>
            <person name="Klingler M."/>
            <person name="Lorenzen M."/>
            <person name="Richards S."/>
            <person name="Roth S."/>
            <person name="Schroder R."/>
            <person name="Tautz D."/>
            <person name="Zdobnov E.M."/>
            <person name="Muzny D."/>
            <person name="Gibbs R.A."/>
            <person name="Weinstock G.M."/>
            <person name="Attaway T."/>
            <person name="Bell S."/>
            <person name="Buhay C.J."/>
            <person name="Chandrabose M.N."/>
            <person name="Chavez D."/>
            <person name="Clerk-Blankenburg K.P."/>
            <person name="Cree A."/>
            <person name="Dao M."/>
            <person name="Davis C."/>
            <person name="Chacko J."/>
            <person name="Dinh H."/>
            <person name="Dugan-Rocha S."/>
            <person name="Fowler G."/>
            <person name="Garner T.T."/>
            <person name="Garnes J."/>
            <person name="Gnirke A."/>
            <person name="Hawes A."/>
            <person name="Hernandez J."/>
            <person name="Hines S."/>
            <person name="Holder M."/>
            <person name="Hume J."/>
            <person name="Jhangiani S.N."/>
            <person name="Joshi V."/>
            <person name="Khan Z.M."/>
            <person name="Jackson L."/>
            <person name="Kovar C."/>
            <person name="Kowis A."/>
            <person name="Lee S."/>
            <person name="Lewis L.R."/>
            <person name="Margolis J."/>
            <person name="Morgan M."/>
            <person name="Nazareth L.V."/>
            <person name="Nguyen N."/>
            <person name="Okwuonu G."/>
            <person name="Parker D."/>
            <person name="Richards S."/>
            <person name="Ruiz S.J."/>
            <person name="Santibanez J."/>
            <person name="Savard J."/>
            <person name="Scherer S.E."/>
            <person name="Schneider B."/>
            <person name="Sodergren E."/>
            <person name="Tautz D."/>
            <person name="Vattahil S."/>
            <person name="Villasana D."/>
            <person name="White C.S."/>
            <person name="Wright R."/>
            <person name="Park Y."/>
            <person name="Beeman R.W."/>
            <person name="Lord J."/>
            <person name="Oppert B."/>
            <person name="Lorenzen M."/>
            <person name="Brown S."/>
            <person name="Wang L."/>
            <person name="Savard J."/>
            <person name="Tautz D."/>
            <person name="Richards S."/>
            <person name="Weinstock G."/>
            <person name="Gibbs R.A."/>
            <person name="Liu Y."/>
            <person name="Worley K."/>
            <person name="Weinstock G."/>
            <person name="Elsik C.G."/>
            <person name="Reese J.T."/>
            <person name="Elhaik E."/>
            <person name="Landan G."/>
            <person name="Graur D."/>
            <person name="Arensburger P."/>
            <person name="Atkinson P."/>
            <person name="Beeman R.W."/>
            <person name="Beidler J."/>
            <person name="Brown S.J."/>
            <person name="Demuth J.P."/>
            <person name="Drury D.W."/>
            <person name="Du Y.Z."/>
            <person name="Fujiwara H."/>
            <person name="Lorenzen M."/>
            <person name="Maselli V."/>
            <person name="Osanai M."/>
            <person name="Park Y."/>
            <person name="Robertson H.M."/>
            <person name="Tu Z."/>
            <person name="Wang J.J."/>
            <person name="Wang S."/>
            <person name="Richards S."/>
            <person name="Song H."/>
            <person name="Zhang L."/>
            <person name="Sodergren E."/>
            <person name="Werner D."/>
            <person name="Stanke M."/>
            <person name="Morgenstern B."/>
            <person name="Solovyev V."/>
            <person name="Kosarev P."/>
            <person name="Brown G."/>
            <person name="Chen H.C."/>
            <person name="Ermolaeva O."/>
            <person name="Hlavina W."/>
            <person name="Kapustin Y."/>
            <person name="Kiryutin B."/>
            <person name="Kitts P."/>
            <person name="Maglott D."/>
            <person name="Pruitt K."/>
            <person name="Sapojnikov V."/>
            <person name="Souvorov A."/>
            <person name="Mackey A.J."/>
            <person name="Waterhouse R.M."/>
            <person name="Wyder S."/>
            <person name="Zdobnov E.M."/>
            <person name="Zdobnov E.M."/>
            <person name="Wyder S."/>
            <person name="Kriventseva E.V."/>
            <person name="Kadowaki T."/>
            <person name="Bork P."/>
            <person name="Aranda M."/>
            <person name="Bao R."/>
            <person name="Beermann A."/>
            <person name="Berns N."/>
            <person name="Bolognesi R."/>
            <person name="Bonneton F."/>
            <person name="Bopp D."/>
            <person name="Brown S.J."/>
            <person name="Bucher G."/>
            <person name="Butts T."/>
            <person name="Chaumot A."/>
            <person name="Denell R.E."/>
            <person name="Ferrier D.E."/>
            <person name="Friedrich M."/>
            <person name="Gordon C.M."/>
            <person name="Jindra M."/>
            <person name="Klingler M."/>
            <person name="Lan Q."/>
            <person name="Lattorff H.M."/>
            <person name="Laudet V."/>
            <person name="von Levetsow C."/>
            <person name="Liu Z."/>
            <person name="Lutz R."/>
            <person name="Lynch J.A."/>
            <person name="da Fonseca R.N."/>
            <person name="Posnien N."/>
            <person name="Reuter R."/>
            <person name="Roth S."/>
            <person name="Savard J."/>
            <person name="Schinko J.B."/>
            <person name="Schmitt C."/>
            <person name="Schoppmeier M."/>
            <person name="Schroder R."/>
            <person name="Shippy T.D."/>
            <person name="Simonnet F."/>
            <person name="Marques-Souza H."/>
            <person name="Tautz D."/>
            <person name="Tomoyasu Y."/>
            <person name="Trauner J."/>
            <person name="Van der Zee M."/>
            <person name="Vervoort M."/>
            <person name="Wittkopp N."/>
            <person name="Wimmer E.A."/>
            <person name="Yang X."/>
            <person name="Jones A.K."/>
            <person name="Sattelle D.B."/>
            <person name="Ebert P.R."/>
            <person name="Nelson D."/>
            <person name="Scott J.G."/>
            <person name="Beeman R.W."/>
            <person name="Muthukrishnan S."/>
            <person name="Kramer K.J."/>
            <person name="Arakane Y."/>
            <person name="Beeman R.W."/>
            <person name="Zhu Q."/>
            <person name="Hogenkamp D."/>
            <person name="Dixit R."/>
            <person name="Oppert B."/>
            <person name="Jiang H."/>
            <person name="Zou Z."/>
            <person name="Marshall J."/>
            <person name="Elpidina E."/>
            <person name="Vinokurov K."/>
            <person name="Oppert C."/>
            <person name="Zou Z."/>
            <person name="Evans J."/>
            <person name="Lu Z."/>
            <person name="Zhao P."/>
            <person name="Sumathipala N."/>
            <person name="Altincicek B."/>
            <person name="Vilcinskas A."/>
            <person name="Williams M."/>
            <person name="Hultmark D."/>
            <person name="Hetru C."/>
            <person name="Jiang H."/>
            <person name="Grimmelikhuijzen C.J."/>
            <person name="Hauser F."/>
            <person name="Cazzamali G."/>
            <person name="Williamson M."/>
            <person name="Park Y."/>
            <person name="Li B."/>
            <person name="Tanaka Y."/>
            <person name="Predel R."/>
            <person name="Neupert S."/>
            <person name="Schachtner J."/>
            <person name="Verleyen P."/>
            <person name="Raible F."/>
            <person name="Bork P."/>
            <person name="Friedrich M."/>
            <person name="Walden K.K."/>
            <person name="Robertson H.M."/>
            <person name="Angeli S."/>
            <person name="Foret S."/>
            <person name="Bucher G."/>
            <person name="Schuetz S."/>
            <person name="Maleszka R."/>
            <person name="Wimmer E.A."/>
            <person name="Beeman R.W."/>
            <person name="Lorenzen M."/>
            <person name="Tomoyasu Y."/>
            <person name="Miller S.C."/>
            <person name="Grossmann D."/>
            <person name="Bucher G."/>
        </authorList>
    </citation>
    <scope>NUCLEOTIDE SEQUENCE [LARGE SCALE GENOMIC DNA]</scope>
    <source>
        <strain evidence="2 3">Georgia GA2</strain>
    </source>
</reference>
<dbReference type="AlphaFoldDB" id="D7EJB3"/>
<evidence type="ECO:0000313" key="2">
    <source>
        <dbReference type="EMBL" id="EFA12626.1"/>
    </source>
</evidence>
<proteinExistence type="predicted"/>